<accession>A0A1F4WH50</accession>
<keyword evidence="1" id="KW-0812">Transmembrane</keyword>
<feature type="transmembrane region" description="Helical" evidence="1">
    <location>
        <begin position="126"/>
        <end position="146"/>
    </location>
</feature>
<keyword evidence="1" id="KW-0472">Membrane</keyword>
<evidence type="ECO:0000256" key="1">
    <source>
        <dbReference type="SAM" id="Phobius"/>
    </source>
</evidence>
<gene>
    <name evidence="2" type="ORF">A2415_05420</name>
</gene>
<reference evidence="2 3" key="1">
    <citation type="journal article" date="2016" name="Nat. Commun.">
        <title>Thousands of microbial genomes shed light on interconnected biogeochemical processes in an aquifer system.</title>
        <authorList>
            <person name="Anantharaman K."/>
            <person name="Brown C.T."/>
            <person name="Hug L.A."/>
            <person name="Sharon I."/>
            <person name="Castelle C.J."/>
            <person name="Probst A.J."/>
            <person name="Thomas B.C."/>
            <person name="Singh A."/>
            <person name="Wilkins M.J."/>
            <person name="Karaoz U."/>
            <person name="Brodie E.L."/>
            <person name="Williams K.H."/>
            <person name="Hubbard S.S."/>
            <person name="Banfield J.F."/>
        </authorList>
    </citation>
    <scope>NUCLEOTIDE SEQUENCE [LARGE SCALE GENOMIC DNA]</scope>
</reference>
<proteinExistence type="predicted"/>
<dbReference type="EMBL" id="MEWA01000032">
    <property type="protein sequence ID" value="OGC68785.1"/>
    <property type="molecule type" value="Genomic_DNA"/>
</dbReference>
<comment type="caution">
    <text evidence="2">The sequence shown here is derived from an EMBL/GenBank/DDBJ whole genome shotgun (WGS) entry which is preliminary data.</text>
</comment>
<protein>
    <submittedName>
        <fullName evidence="2">Uncharacterized protein</fullName>
    </submittedName>
</protein>
<dbReference type="AlphaFoldDB" id="A0A1F4WH50"/>
<organism evidence="2 3">
    <name type="scientific">candidate division WWE3 bacterium RIFOXYC1_FULL_39_7</name>
    <dbReference type="NCBI Taxonomy" id="1802643"/>
    <lineage>
        <taxon>Bacteria</taxon>
        <taxon>Katanobacteria</taxon>
    </lineage>
</organism>
<keyword evidence="1" id="KW-1133">Transmembrane helix</keyword>
<evidence type="ECO:0000313" key="3">
    <source>
        <dbReference type="Proteomes" id="UP000179113"/>
    </source>
</evidence>
<dbReference type="Proteomes" id="UP000179113">
    <property type="component" value="Unassembled WGS sequence"/>
</dbReference>
<evidence type="ECO:0000313" key="2">
    <source>
        <dbReference type="EMBL" id="OGC68785.1"/>
    </source>
</evidence>
<feature type="transmembrane region" description="Helical" evidence="1">
    <location>
        <begin position="43"/>
        <end position="65"/>
    </location>
</feature>
<name>A0A1F4WH50_UNCKA</name>
<sequence length="151" mass="17574">MHASLIILGSVSLILSVYSIERIKRTPQECQFIIWWAFPLGAFVWEDLLVYGFLHAVLAFFPLFLGKPELWLTFFLIFWVVRSAGETLYQFLQQFILPKHHPHYIDPYLGPLRKIFGNISEQKCFILMQISMQSITVLSLIGLYLIHTGNI</sequence>